<dbReference type="InterPro" id="IPR021868">
    <property type="entry name" value="Alpha_2_Macroglob_MG3"/>
</dbReference>
<dbReference type="SMART" id="SM01419">
    <property type="entry name" value="Thiol-ester_cl"/>
    <property type="match status" value="1"/>
</dbReference>
<dbReference type="Pfam" id="PF07678">
    <property type="entry name" value="TED_complement"/>
    <property type="match status" value="1"/>
</dbReference>
<dbReference type="InterPro" id="IPR047565">
    <property type="entry name" value="Alpha-macroglob_thiol-ester_cl"/>
</dbReference>
<dbReference type="OrthoDB" id="9767116at2"/>
<dbReference type="Pfam" id="PF17972">
    <property type="entry name" value="bMG5"/>
    <property type="match status" value="1"/>
</dbReference>
<evidence type="ECO:0000259" key="4">
    <source>
        <dbReference type="SMART" id="SM01360"/>
    </source>
</evidence>
<dbReference type="SUPFAM" id="SSF48239">
    <property type="entry name" value="Terpenoid cyclases/Protein prenyltransferases"/>
    <property type="match status" value="1"/>
</dbReference>
<dbReference type="InterPro" id="IPR008930">
    <property type="entry name" value="Terpenoid_cyclase/PrenylTrfase"/>
</dbReference>
<dbReference type="InterPro" id="IPR041203">
    <property type="entry name" value="Bact_A2M_MG5"/>
</dbReference>
<feature type="domain" description="Alpha-2-macroglobulin" evidence="4">
    <location>
        <begin position="1165"/>
        <end position="1254"/>
    </location>
</feature>
<evidence type="ECO:0000256" key="2">
    <source>
        <dbReference type="ARBA" id="ARBA00022729"/>
    </source>
</evidence>
<dbReference type="InterPro" id="IPR041246">
    <property type="entry name" value="Bact_MG10"/>
</dbReference>
<evidence type="ECO:0000313" key="6">
    <source>
        <dbReference type="Proteomes" id="UP000217250"/>
    </source>
</evidence>
<dbReference type="InterPro" id="IPR013783">
    <property type="entry name" value="Ig-like_fold"/>
</dbReference>
<keyword evidence="2" id="KW-0732">Signal</keyword>
<dbReference type="Pfam" id="PF07703">
    <property type="entry name" value="A2M_BRD"/>
    <property type="match status" value="1"/>
</dbReference>
<dbReference type="KEGG" id="cgh:CGC50_02040"/>
<dbReference type="Gene3D" id="2.60.40.10">
    <property type="entry name" value="Immunoglobulins"/>
    <property type="match status" value="1"/>
</dbReference>
<dbReference type="Pfam" id="PF17962">
    <property type="entry name" value="bMG6"/>
    <property type="match status" value="1"/>
</dbReference>
<dbReference type="GO" id="GO:0005615">
    <property type="term" value="C:extracellular space"/>
    <property type="evidence" value="ECO:0007669"/>
    <property type="project" value="InterPro"/>
</dbReference>
<organism evidence="5 6">
    <name type="scientific">Capnocytophaga gingivalis</name>
    <dbReference type="NCBI Taxonomy" id="1017"/>
    <lineage>
        <taxon>Bacteria</taxon>
        <taxon>Pseudomonadati</taxon>
        <taxon>Bacteroidota</taxon>
        <taxon>Flavobacteriia</taxon>
        <taxon>Flavobacteriales</taxon>
        <taxon>Flavobacteriaceae</taxon>
        <taxon>Capnocytophaga</taxon>
    </lineage>
</organism>
<dbReference type="InterPro" id="IPR041462">
    <property type="entry name" value="Bact_A2M_MG6"/>
</dbReference>
<dbReference type="InterPro" id="IPR011626">
    <property type="entry name" value="Alpha-macroglobulin_TED"/>
</dbReference>
<dbReference type="GO" id="GO:0004866">
    <property type="term" value="F:endopeptidase inhibitor activity"/>
    <property type="evidence" value="ECO:0007669"/>
    <property type="project" value="InterPro"/>
</dbReference>
<name>A0A250FPQ0_9FLAO</name>
<feature type="domain" description="Alpha-2-macroglobulin bait region" evidence="3">
    <location>
        <begin position="959"/>
        <end position="1101"/>
    </location>
</feature>
<dbReference type="PROSITE" id="PS51257">
    <property type="entry name" value="PROKAR_LIPOPROTEIN"/>
    <property type="match status" value="1"/>
</dbReference>
<sequence length="1814" mass="201757">MKNFFTFFIALFLVASCAKKGGFKDSDPTLFKEYISGFSSGYISADAPIEVVLTQLDSKALEGVEVDKLFDFSPKVEGKTTINGNFVKFTPENPLEHNKEYQVTFHVDKLFKVKKDLANFYFHIRTKSLQFEVNVRDLQSYNQNYYFLNASIEASDNLSPEIVSDIVKANINGKSLSVRALTNEKNTEIPIIIDSIPTPIDQSQTLIIEWNGSQYDIESSGSSSLNIPTNNDFGVVQLLQNEGENNSFNIVFSAPLQKNQEFRGLIAAENYDGDFRFSTSGNTLKVYADSNFENEVKISVFQGIKSQYGERMKYDFSGKLAFDPIKPQVRLVRNGTILPSSQNLKVNFQTINLKAVEISVLKIYQNNILQFLQENDLGGAYRLRRVGATVAQKVVPIQATTKNSLSKWSTHAIDLSRIITPEPGAIYRVKIDFKKEYALNCNNDKTPIKEENLLVLEEDGNSDYYDYDDYDYDYDWEERDDPCKDSYYYRKSVETNILATDLGVVVKRGQNNDYTVVVNNILTTEPVDGAKIALFDYQQQKLTEATTNNEGKALMTTQKRAYFAVAYKDNNTTYVKIEDGASQSVSNYEVGGMELEKGRSGYIYTERGVWRPGDTISVGFIFNDFANKLPESLPIKLTFSDPNGKVVQQLVKNSTAENHYLFTLHTQPEAITGNWSCQIKVGASTYSKTIKIETIKPNRLKINNSLSEKFISNEGQNASLQVDWLQGTPAGNVKVEITGKLYPKVNPFKGYESYTFNNTSFPSSSEEIPIFEGQTNERGSASFFFQPKKLENATQMLRVNFLTKANEQGGDFSTDVTSATYSPFATYVGIKAPNDNYYYETGKATKFQTVVLSEGGKPVAGHRVKLYAYKIEKNWWWDISEYNISSYNSSDSKSPAFTTEATTGQDGKATFNIQIKNGESGRYFLLVEDSQSKHEAGIDARFYSWGESGENTGTEATMLMLTTNKKDYKVGEKAIVTFPSDANGRALISVENGSKVLRTYWVNTQKGKTTYEVPVSEDMAPNVYLYVTLLQPHAQTKNDAPIRLYGIAPISVYNPKTKIEPIIEMPEVLRPEKQVTIKVREKSGKPMTYSLAIVEDGLLDLTRFKTPNPWNTFFAKAALGVKTWDIYNDVIGAFGGTINQIFSIGGDEDLGAGNTKKANRFKALSIVEGPFTLSGGTKTHQIKLPNYIGSARVMVVASDVKNNAFGSAEKTATIKSPVMVLASLPRKAVPGETITLPVTVFANEKQVKNVSVSVKTNDKFSLSSSTQQVSFDQPGEKMVYFTLKVKEIGIGKITVEALSGGEKSTYSVDMDVLNPNPKIYQVKNVILQPNTSQSIAFEVFGEKGTNTSTLELSSFPGVNLSQRLKYLIEYPHGCGEQVTSGAFPQLYLSDFENLSSKQQQEVQQNVSAAIRKLSQHQLSNGGFSYWQGSDYADEWVTSYIGQFYIEAEKKGFSLPMGSKSKWLNYQKTMARNWTYNGAHSTFNQAYRLYTLALAKSPDMASMNRLRETSSISNEALSRLAAAYAIAGQKNVAASLFSKVTFDSGSEDSYYSYGSPIRNNAMSLETALYLGKSQIAAELALKISEKLSSSEWLSTQTTAYGLYAMALYVSKNKTGKSWTATYQEGKDSGSLTSSSTGYASKALSSQIGNHKVSVQNKSAVTLYARVVSSGILPVGKELVQENGLSVSTHYSNKNGSLSVESLPQGTSFTCEISVKNTTQSAVSNIALTQFVPSGWEIVNTRFTDYDTDSSKWDYADIRDDRAHIYFGLKAGETKKFTLQLNASYKGTYYLPGSFAEAMYDAKYNTHNKGSWIKVE</sequence>
<accession>A0A250FPQ0</accession>
<protein>
    <recommendedName>
        <fullName evidence="7">Alpha-2-macroglobulin family protein</fullName>
    </recommendedName>
</protein>
<dbReference type="Pfam" id="PF00207">
    <property type="entry name" value="A2M"/>
    <property type="match status" value="1"/>
</dbReference>
<dbReference type="InterPro" id="IPR051802">
    <property type="entry name" value="YfhM-like"/>
</dbReference>
<dbReference type="CDD" id="cd02891">
    <property type="entry name" value="A2M_like"/>
    <property type="match status" value="1"/>
</dbReference>
<dbReference type="Proteomes" id="UP000217250">
    <property type="component" value="Chromosome"/>
</dbReference>
<dbReference type="InterPro" id="IPR002890">
    <property type="entry name" value="MG2"/>
</dbReference>
<evidence type="ECO:0000256" key="1">
    <source>
        <dbReference type="ARBA" id="ARBA00010556"/>
    </source>
</evidence>
<dbReference type="SMART" id="SM01359">
    <property type="entry name" value="A2M_N_2"/>
    <property type="match status" value="1"/>
</dbReference>
<dbReference type="Pfam" id="PF11974">
    <property type="entry name" value="bMG3"/>
    <property type="match status" value="1"/>
</dbReference>
<dbReference type="Gene3D" id="1.50.10.20">
    <property type="match status" value="1"/>
</dbReference>
<dbReference type="PANTHER" id="PTHR40094:SF1">
    <property type="entry name" value="UBIQUITIN DOMAIN-CONTAINING PROTEIN"/>
    <property type="match status" value="1"/>
</dbReference>
<dbReference type="PANTHER" id="PTHR40094">
    <property type="entry name" value="ALPHA-2-MACROGLOBULIN HOMOLOG"/>
    <property type="match status" value="1"/>
</dbReference>
<dbReference type="InterPro" id="IPR011625">
    <property type="entry name" value="A2M_N_BRD"/>
</dbReference>
<dbReference type="SMART" id="SM01360">
    <property type="entry name" value="A2M"/>
    <property type="match status" value="1"/>
</dbReference>
<dbReference type="InterPro" id="IPR001599">
    <property type="entry name" value="Macroglobln_a2"/>
</dbReference>
<gene>
    <name evidence="5" type="ORF">CGC50_02040</name>
</gene>
<evidence type="ECO:0000259" key="3">
    <source>
        <dbReference type="SMART" id="SM01359"/>
    </source>
</evidence>
<dbReference type="EMBL" id="CP022386">
    <property type="protein sequence ID" value="ATA86038.1"/>
    <property type="molecule type" value="Genomic_DNA"/>
</dbReference>
<reference evidence="6" key="1">
    <citation type="submission" date="2017-06" db="EMBL/GenBank/DDBJ databases">
        <title>Capnocytophaga spp. assemblies.</title>
        <authorList>
            <person name="Gulvik C.A."/>
        </authorList>
    </citation>
    <scope>NUCLEOTIDE SEQUENCE [LARGE SCALE GENOMIC DNA]</scope>
    <source>
        <strain evidence="6">H1496</strain>
    </source>
</reference>
<evidence type="ECO:0000313" key="5">
    <source>
        <dbReference type="EMBL" id="ATA86038.1"/>
    </source>
</evidence>
<dbReference type="Gene3D" id="2.60.40.1930">
    <property type="match status" value="1"/>
</dbReference>
<evidence type="ECO:0008006" key="7">
    <source>
        <dbReference type="Google" id="ProtNLM"/>
    </source>
</evidence>
<dbReference type="GeneID" id="84807343"/>
<dbReference type="Pfam" id="PF17973">
    <property type="entry name" value="bMG10"/>
    <property type="match status" value="1"/>
</dbReference>
<proteinExistence type="inferred from homology"/>
<comment type="similarity">
    <text evidence="1">Belongs to the protease inhibitor I39 (alpha-2-macroglobulin) family. Bacterial alpha-2-macroglobulin subfamily.</text>
</comment>
<dbReference type="Pfam" id="PF01835">
    <property type="entry name" value="MG2"/>
    <property type="match status" value="1"/>
</dbReference>
<dbReference type="RefSeq" id="WP_095909481.1">
    <property type="nucleotide sequence ID" value="NZ_CP022386.1"/>
</dbReference>